<name>A0A5N4ADJ7_PHOPY</name>
<dbReference type="Pfam" id="PF08487">
    <property type="entry name" value="VIT"/>
    <property type="match status" value="2"/>
</dbReference>
<feature type="domain" description="VWFA" evidence="2">
    <location>
        <begin position="302"/>
        <end position="520"/>
    </location>
</feature>
<dbReference type="Gene3D" id="3.40.50.410">
    <property type="entry name" value="von Willebrand factor, type A domain"/>
    <property type="match status" value="2"/>
</dbReference>
<sequence>MDHPKARMLLIATIWLCAMVSHINGALVVSSSYEGGDKEGKNTPDTTVPEIYQMRITSSIRNRFAHTTIVSRVRNSAHNAQEAVFSVILPETAFISGFIMEIDGKNYTAYVKEKEEAKRVYDQAVASGMGAAHVAVSARDSNRFVVSVNIQPESKAVFYLTYEQLLDRKDSHYEQVINIHPGQPVKDLSVEVVIAESRKITDLKAPPLRSGNEIGTDKPELDPRADIEIFNDTAAVVKFSPNVERQKEFARVLGTKEENGLSGQFVVQYDVERDPSGGEVLIEDGYFVHFFAPKELDPLPKHVVFVLDTSGSMWGQKIQQLIQAMNSIVDQLNESDLISLVEFNSNTKVWDLDNPEKSTWYPRANSRYYEHIGQTSVPLENASFPSAFPANSDVIRKAKAAVSKLVAQGSTAMFGALQVALRLVELERNRQRDSNDLRRQPIVIFLTDGDPTDATTEDITSKISEFNSEAKRAPIFSLSFGNGADKNFLQKLASRNFGFSKHIYEADDASLQLQDFYQLVSSPLLSDVTFKYESTVAANITNTQFPIHFKGSEIVVAGYCGARFPTPVIDGIGRRGRISLKPVVTTTTTSNMERIWAYLSIKQLLEKKETSEGEENQRKKKALDLALKYSFVTPVSSLVVVKPNETNAVNTEDAERQPVPTQGLGLRGISTFGSTASRISGPHWGHVAQRTSYHASKPFFGGILLSGRPMSVAPASYPGIPRPSPSGQSAHHINIIGGVPQVKDTPDGRVEPFHLTTSSLHQLLQKLPWLRDILTNGMVKGPTGFFKLGVNETITDNVPCLKATNNQEGRCKLLHECHQAVLPSVTEYYDHFCVLRNEMDRVLLVTITCISAMVSNIHGALVVSPFEERGWGNSASTTSTVPEIYQMIITSDIRNRFAHTTVTSRVKNSLNRAQEAAFLVVLPEAAYVSGFIMEVEGKNYTAYVKEKEEAKLAYEQALARGLGAAHVEVSARDSTRFVISVNIQPRSKAAFYLTYEELLDRKDGYYEQIINIHPGQLVNDLSVKVTIAESRKITAVKTPPLRSGNEIGMYRPELDPRADIKIINDTTAVVTFTPVIERQKEFAIAFKARNSDGMSGQFIVQYDVERDPSGGEVLIQDGYFVHFFAPTNLEPLPKHVVFVLDTSGSMWGQKIQQLIQAMNNIVDQLHHSDTFSLVEFNTKTKVWDLNRPQSSRWYPRSNFRQYQDIFTSNDVFPNAFPANANFIRKAKGAISQLTAHGSTSMYGSLQVALRLVELERNRQRNANDIQRQPIVIFLTDGQPTDASTEQITSKISEFNVGTRRTSIFALSFGDGADKGFLQRFASRNSGFAKHIYDAGDAALQLEGFYRLVSSPLLVNVNFKYESTHVTKSQFPIHFGGSEIVVAGYYGTNFHPPTIEGTGANGLISLKPDVTTTTSSNMERIWAYLTIKQLLQKADISYGDKAQLKKNALDIALKYSFVTPVSSLVVVKPNDAKEIDIVEAKGPHVPTVGPRSSNFGQTVSRVSGHSVSSQPKRATISQLLRSFNWLRNILRDGLVNVPAGSYKLGLNETVTEDVPCPKAPNTQAGRCTLLHECLQAVLRTETEYYDHFCVLRNEFAGVCCPI</sequence>
<dbReference type="PANTHER" id="PTHR10338">
    <property type="entry name" value="INTER-ALPHA-TRYPSIN INHIBITOR HEAVY CHAIN FAMILY MEMBER"/>
    <property type="match status" value="1"/>
</dbReference>
<feature type="domain" description="VIT" evidence="3">
    <location>
        <begin position="35"/>
        <end position="164"/>
    </location>
</feature>
<evidence type="ECO:0000313" key="5">
    <source>
        <dbReference type="Proteomes" id="UP000327044"/>
    </source>
</evidence>
<dbReference type="InParanoid" id="A0A5N4ADJ7"/>
<evidence type="ECO:0000256" key="1">
    <source>
        <dbReference type="SAM" id="SignalP"/>
    </source>
</evidence>
<gene>
    <name evidence="4" type="ORF">PPYR_12234</name>
</gene>
<keyword evidence="1" id="KW-0732">Signal</keyword>
<organism evidence="4 5">
    <name type="scientific">Photinus pyralis</name>
    <name type="common">Common eastern firefly</name>
    <name type="synonym">Lampyris pyralis</name>
    <dbReference type="NCBI Taxonomy" id="7054"/>
    <lineage>
        <taxon>Eukaryota</taxon>
        <taxon>Metazoa</taxon>
        <taxon>Ecdysozoa</taxon>
        <taxon>Arthropoda</taxon>
        <taxon>Hexapoda</taxon>
        <taxon>Insecta</taxon>
        <taxon>Pterygota</taxon>
        <taxon>Neoptera</taxon>
        <taxon>Endopterygota</taxon>
        <taxon>Coleoptera</taxon>
        <taxon>Polyphaga</taxon>
        <taxon>Elateriformia</taxon>
        <taxon>Elateroidea</taxon>
        <taxon>Lampyridae</taxon>
        <taxon>Lampyrinae</taxon>
        <taxon>Photinus</taxon>
    </lineage>
</organism>
<dbReference type="GO" id="GO:0032991">
    <property type="term" value="C:protein-containing complex"/>
    <property type="evidence" value="ECO:0007669"/>
    <property type="project" value="UniProtKB-ARBA"/>
</dbReference>
<keyword evidence="5" id="KW-1185">Reference proteome</keyword>
<dbReference type="SMART" id="SM00327">
    <property type="entry name" value="VWA"/>
    <property type="match status" value="2"/>
</dbReference>
<dbReference type="SUPFAM" id="SSF53300">
    <property type="entry name" value="vWA-like"/>
    <property type="match status" value="2"/>
</dbReference>
<evidence type="ECO:0000259" key="3">
    <source>
        <dbReference type="PROSITE" id="PS51468"/>
    </source>
</evidence>
<dbReference type="PROSITE" id="PS50234">
    <property type="entry name" value="VWFA"/>
    <property type="match status" value="2"/>
</dbReference>
<comment type="caution">
    <text evidence="4">The sequence shown here is derived from an EMBL/GenBank/DDBJ whole genome shotgun (WGS) entry which is preliminary data.</text>
</comment>
<dbReference type="SMART" id="SM00609">
    <property type="entry name" value="VIT"/>
    <property type="match status" value="2"/>
</dbReference>
<dbReference type="EMBL" id="VVIM01000008">
    <property type="protein sequence ID" value="KAB0795395.1"/>
    <property type="molecule type" value="Genomic_DNA"/>
</dbReference>
<reference evidence="4 5" key="1">
    <citation type="journal article" date="2018" name="Elife">
        <title>Firefly genomes illuminate parallel origins of bioluminescence in beetles.</title>
        <authorList>
            <person name="Fallon T.R."/>
            <person name="Lower S.E."/>
            <person name="Chang C.H."/>
            <person name="Bessho-Uehara M."/>
            <person name="Martin G.J."/>
            <person name="Bewick A.J."/>
            <person name="Behringer M."/>
            <person name="Debat H.J."/>
            <person name="Wong I."/>
            <person name="Day J.C."/>
            <person name="Suvorov A."/>
            <person name="Silva C.J."/>
            <person name="Stanger-Hall K.F."/>
            <person name="Hall D.W."/>
            <person name="Schmitz R.J."/>
            <person name="Nelson D.R."/>
            <person name="Lewis S.M."/>
            <person name="Shigenobu S."/>
            <person name="Bybee S.M."/>
            <person name="Larracuente A.M."/>
            <person name="Oba Y."/>
            <person name="Weng J.K."/>
        </authorList>
    </citation>
    <scope>NUCLEOTIDE SEQUENCE [LARGE SCALE GENOMIC DNA]</scope>
    <source>
        <strain evidence="4">1611_PpyrPB1</strain>
        <tissue evidence="4">Whole body</tissue>
    </source>
</reference>
<proteinExistence type="predicted"/>
<dbReference type="InterPro" id="IPR013694">
    <property type="entry name" value="VIT"/>
</dbReference>
<accession>A0A5N4ADJ7</accession>
<dbReference type="Proteomes" id="UP000327044">
    <property type="component" value="Unassembled WGS sequence"/>
</dbReference>
<dbReference type="InterPro" id="IPR002035">
    <property type="entry name" value="VWF_A"/>
</dbReference>
<dbReference type="Pfam" id="PF00092">
    <property type="entry name" value="VWA"/>
    <property type="match status" value="3"/>
</dbReference>
<feature type="chain" id="PRO_5024296151" description="VWFA domain-containing protein" evidence="1">
    <location>
        <begin position="26"/>
        <end position="1601"/>
    </location>
</feature>
<protein>
    <recommendedName>
        <fullName evidence="6">VWFA domain-containing protein</fullName>
    </recommendedName>
</protein>
<feature type="domain" description="VIT" evidence="3">
    <location>
        <begin position="868"/>
        <end position="997"/>
    </location>
</feature>
<dbReference type="InterPro" id="IPR036465">
    <property type="entry name" value="vWFA_dom_sf"/>
</dbReference>
<dbReference type="PANTHER" id="PTHR10338:SF108">
    <property type="entry name" value="INTER-ALPHA-TRYPSIN INHIBITOR HEAVY CHAIN H4-LIKE PROTEIN"/>
    <property type="match status" value="1"/>
</dbReference>
<evidence type="ECO:0000313" key="4">
    <source>
        <dbReference type="EMBL" id="KAB0795395.1"/>
    </source>
</evidence>
<feature type="signal peptide" evidence="1">
    <location>
        <begin position="1"/>
        <end position="25"/>
    </location>
</feature>
<feature type="domain" description="VWFA" evidence="2">
    <location>
        <begin position="1135"/>
        <end position="1348"/>
    </location>
</feature>
<dbReference type="PROSITE" id="PS51468">
    <property type="entry name" value="VIT"/>
    <property type="match status" value="2"/>
</dbReference>
<evidence type="ECO:0008006" key="6">
    <source>
        <dbReference type="Google" id="ProtNLM"/>
    </source>
</evidence>
<evidence type="ECO:0000259" key="2">
    <source>
        <dbReference type="PROSITE" id="PS50234"/>
    </source>
</evidence>
<dbReference type="InterPro" id="IPR050934">
    <property type="entry name" value="ITIH"/>
</dbReference>